<dbReference type="AlphaFoldDB" id="A0A919IXU9"/>
<feature type="transmembrane region" description="Helical" evidence="2">
    <location>
        <begin position="64"/>
        <end position="83"/>
    </location>
</feature>
<dbReference type="PRINTS" id="PR01217">
    <property type="entry name" value="PRICHEXTENSN"/>
</dbReference>
<keyword evidence="2" id="KW-1133">Transmembrane helix</keyword>
<sequence>MTSQPQPAPGEGRSAGQYLRPLRDLAAYALVGATALLLFVAIIRLIPDSGLGFSNRTPSSFGNFINLATIAFPLVAVLLSLLVEPRHPKAQLIVVIAVVEYAVMAVFGLLFGVLIGLVNEAADAGARSAFEGLIERVAWLAVFGVAAYAVYSIWRNMFYTAKPKPQPGVYGAPQYHQPGAYPGQPGYGPPPGQPGPPPGQPGPPMQYGPPPQGGYPPAPGQPGHSAPGMYGQPAPSWNQPQVTMPVGQPNQATQPVPAPASAPPAPASAPPAPASAPPASAPPAPVPPAAFSEPTQVVPRAEPKAPDAHQPYAEKDRTDADRTEKIGDDRPGFGPAEQDRPRQ</sequence>
<feature type="compositionally biased region" description="Pro residues" evidence="1">
    <location>
        <begin position="256"/>
        <end position="288"/>
    </location>
</feature>
<dbReference type="EMBL" id="BOMM01000012">
    <property type="protein sequence ID" value="GIE09787.1"/>
    <property type="molecule type" value="Genomic_DNA"/>
</dbReference>
<evidence type="ECO:0000256" key="1">
    <source>
        <dbReference type="SAM" id="MobiDB-lite"/>
    </source>
</evidence>
<name>A0A919IXU9_9ACTN</name>
<organism evidence="3 4">
    <name type="scientific">Paractinoplanes ferrugineus</name>
    <dbReference type="NCBI Taxonomy" id="113564"/>
    <lineage>
        <taxon>Bacteria</taxon>
        <taxon>Bacillati</taxon>
        <taxon>Actinomycetota</taxon>
        <taxon>Actinomycetes</taxon>
        <taxon>Micromonosporales</taxon>
        <taxon>Micromonosporaceae</taxon>
        <taxon>Paractinoplanes</taxon>
    </lineage>
</organism>
<keyword evidence="2" id="KW-0472">Membrane</keyword>
<dbReference type="Proteomes" id="UP000598174">
    <property type="component" value="Unassembled WGS sequence"/>
</dbReference>
<feature type="region of interest" description="Disordered" evidence="1">
    <location>
        <begin position="180"/>
        <end position="343"/>
    </location>
</feature>
<evidence type="ECO:0000313" key="4">
    <source>
        <dbReference type="Proteomes" id="UP000598174"/>
    </source>
</evidence>
<feature type="transmembrane region" description="Helical" evidence="2">
    <location>
        <begin position="137"/>
        <end position="154"/>
    </location>
</feature>
<accession>A0A919IXU9</accession>
<keyword evidence="2" id="KW-0812">Transmembrane</keyword>
<feature type="transmembrane region" description="Helical" evidence="2">
    <location>
        <begin position="25"/>
        <end position="44"/>
    </location>
</feature>
<gene>
    <name evidence="3" type="ORF">Afe05nite_16270</name>
</gene>
<dbReference type="RefSeq" id="WP_203816379.1">
    <property type="nucleotide sequence ID" value="NZ_BOMM01000012.1"/>
</dbReference>
<evidence type="ECO:0000256" key="2">
    <source>
        <dbReference type="SAM" id="Phobius"/>
    </source>
</evidence>
<feature type="compositionally biased region" description="Polar residues" evidence="1">
    <location>
        <begin position="235"/>
        <end position="254"/>
    </location>
</feature>
<feature type="compositionally biased region" description="Pro residues" evidence="1">
    <location>
        <begin position="187"/>
        <end position="220"/>
    </location>
</feature>
<keyword evidence="4" id="KW-1185">Reference proteome</keyword>
<proteinExistence type="predicted"/>
<evidence type="ECO:0000313" key="3">
    <source>
        <dbReference type="EMBL" id="GIE09787.1"/>
    </source>
</evidence>
<reference evidence="3" key="1">
    <citation type="submission" date="2021-01" db="EMBL/GenBank/DDBJ databases">
        <title>Whole genome shotgun sequence of Actinoplanes ferrugineus NBRC 15555.</title>
        <authorList>
            <person name="Komaki H."/>
            <person name="Tamura T."/>
        </authorList>
    </citation>
    <scope>NUCLEOTIDE SEQUENCE</scope>
    <source>
        <strain evidence="3">NBRC 15555</strain>
    </source>
</reference>
<comment type="caution">
    <text evidence="3">The sequence shown here is derived from an EMBL/GenBank/DDBJ whole genome shotgun (WGS) entry which is preliminary data.</text>
</comment>
<feature type="compositionally biased region" description="Basic and acidic residues" evidence="1">
    <location>
        <begin position="301"/>
        <end position="343"/>
    </location>
</feature>
<protein>
    <submittedName>
        <fullName evidence="3">Uncharacterized protein</fullName>
    </submittedName>
</protein>
<feature type="transmembrane region" description="Helical" evidence="2">
    <location>
        <begin position="92"/>
        <end position="117"/>
    </location>
</feature>